<dbReference type="Proteomes" id="UP000623467">
    <property type="component" value="Unassembled WGS sequence"/>
</dbReference>
<organism evidence="2 3">
    <name type="scientific">Mycena sanguinolenta</name>
    <dbReference type="NCBI Taxonomy" id="230812"/>
    <lineage>
        <taxon>Eukaryota</taxon>
        <taxon>Fungi</taxon>
        <taxon>Dikarya</taxon>
        <taxon>Basidiomycota</taxon>
        <taxon>Agaricomycotina</taxon>
        <taxon>Agaricomycetes</taxon>
        <taxon>Agaricomycetidae</taxon>
        <taxon>Agaricales</taxon>
        <taxon>Marasmiineae</taxon>
        <taxon>Mycenaceae</taxon>
        <taxon>Mycena</taxon>
    </lineage>
</organism>
<evidence type="ECO:0000313" key="2">
    <source>
        <dbReference type="EMBL" id="KAF7330616.1"/>
    </source>
</evidence>
<sequence>MGSKPAHLCRLPAVLMAARSAAIPNPKFIDLFSRLLEAQYLYNLLDLWMSQYNKKNPTLEVQIRCLHQTNNPLRKKTPFISFSHPHNSEARLYDDAVEADMSHDTPALRRMGRNQARLPLRQLPPPPSSKPSLPASFGIHIHCFTDSPAFAQRLLDWFLNIGITGALSSLFASCVPAAPWFPRLPFVPGVRLACCCGWCGARATLMSTTSPRTSERRNSTSTTVRNMFSAPTSVLSTSKLAPASSPPNASETSEEAEDKKLRILETDAPYMVPAPVYAHPLFTSLVVREGAAAREGRRRRGEATAVPHGDGSVDGGVRRRVVGAIFLTCVGIRLEGAGDAGREWRGGRGRESRGGGRSGQVGRVPRHARRAGECKSGVRCLRRRVFSHAGGCAASLQRRYNS</sequence>
<gene>
    <name evidence="2" type="ORF">MSAN_02455500</name>
</gene>
<proteinExistence type="predicted"/>
<dbReference type="EMBL" id="JACAZH010000067">
    <property type="protein sequence ID" value="KAF7330616.1"/>
    <property type="molecule type" value="Genomic_DNA"/>
</dbReference>
<reference evidence="2" key="1">
    <citation type="submission" date="2020-05" db="EMBL/GenBank/DDBJ databases">
        <title>Mycena genomes resolve the evolution of fungal bioluminescence.</title>
        <authorList>
            <person name="Tsai I.J."/>
        </authorList>
    </citation>
    <scope>NUCLEOTIDE SEQUENCE</scope>
    <source>
        <strain evidence="2">160909Yilan</strain>
    </source>
</reference>
<dbReference type="AlphaFoldDB" id="A0A8H6WY53"/>
<feature type="compositionally biased region" description="Basic and acidic residues" evidence="1">
    <location>
        <begin position="340"/>
        <end position="354"/>
    </location>
</feature>
<keyword evidence="3" id="KW-1185">Reference proteome</keyword>
<evidence type="ECO:0000256" key="1">
    <source>
        <dbReference type="SAM" id="MobiDB-lite"/>
    </source>
</evidence>
<feature type="region of interest" description="Disordered" evidence="1">
    <location>
        <begin position="340"/>
        <end position="368"/>
    </location>
</feature>
<comment type="caution">
    <text evidence="2">The sequence shown here is derived from an EMBL/GenBank/DDBJ whole genome shotgun (WGS) entry which is preliminary data.</text>
</comment>
<feature type="region of interest" description="Disordered" evidence="1">
    <location>
        <begin position="233"/>
        <end position="257"/>
    </location>
</feature>
<accession>A0A8H6WY53</accession>
<name>A0A8H6WY53_9AGAR</name>
<evidence type="ECO:0000313" key="3">
    <source>
        <dbReference type="Proteomes" id="UP000623467"/>
    </source>
</evidence>
<protein>
    <submittedName>
        <fullName evidence="2">Uncharacterized protein</fullName>
    </submittedName>
</protein>
<dbReference type="OrthoDB" id="6079689at2759"/>